<dbReference type="Proteomes" id="UP000092321">
    <property type="component" value="Unassembled WGS sequence"/>
</dbReference>
<dbReference type="InterPro" id="IPR002777">
    <property type="entry name" value="PFD_beta-like"/>
</dbReference>
<comment type="caution">
    <text evidence="4">The sequence shown here is derived from an EMBL/GenBank/DDBJ whole genome shotgun (WGS) entry which is preliminary data.</text>
</comment>
<dbReference type="Gene3D" id="1.10.287.370">
    <property type="match status" value="1"/>
</dbReference>
<reference evidence="5" key="1">
    <citation type="journal article" date="2016" name="Proc. Natl. Acad. Sci. U.S.A.">
        <title>Comparative genomics of biotechnologically important yeasts.</title>
        <authorList>
            <person name="Riley R."/>
            <person name="Haridas S."/>
            <person name="Wolfe K.H."/>
            <person name="Lopes M.R."/>
            <person name="Hittinger C.T."/>
            <person name="Goeker M."/>
            <person name="Salamov A.A."/>
            <person name="Wisecaver J.H."/>
            <person name="Long T.M."/>
            <person name="Calvey C.H."/>
            <person name="Aerts A.L."/>
            <person name="Barry K.W."/>
            <person name="Choi C."/>
            <person name="Clum A."/>
            <person name="Coughlan A.Y."/>
            <person name="Deshpande S."/>
            <person name="Douglass A.P."/>
            <person name="Hanson S.J."/>
            <person name="Klenk H.-P."/>
            <person name="LaButti K.M."/>
            <person name="Lapidus A."/>
            <person name="Lindquist E.A."/>
            <person name="Lipzen A.M."/>
            <person name="Meier-Kolthoff J.P."/>
            <person name="Ohm R.A."/>
            <person name="Otillar R.P."/>
            <person name="Pangilinan J.L."/>
            <person name="Peng Y."/>
            <person name="Rokas A."/>
            <person name="Rosa C.A."/>
            <person name="Scheuner C."/>
            <person name="Sibirny A.A."/>
            <person name="Slot J.C."/>
            <person name="Stielow J.B."/>
            <person name="Sun H."/>
            <person name="Kurtzman C.P."/>
            <person name="Blackwell M."/>
            <person name="Grigoriev I.V."/>
            <person name="Jeffries T.W."/>
        </authorList>
    </citation>
    <scope>NUCLEOTIDE SEQUENCE [LARGE SCALE GENOMIC DNA]</scope>
    <source>
        <strain evidence="5">NRRL Y-1626</strain>
    </source>
</reference>
<dbReference type="PANTHER" id="PTHR21431">
    <property type="entry name" value="PREFOLDIN SUBUNIT 6"/>
    <property type="match status" value="1"/>
</dbReference>
<evidence type="ECO:0000256" key="1">
    <source>
        <dbReference type="ARBA" id="ARBA00008045"/>
    </source>
</evidence>
<dbReference type="GO" id="GO:0005737">
    <property type="term" value="C:cytoplasm"/>
    <property type="evidence" value="ECO:0007669"/>
    <property type="project" value="TreeGrafter"/>
</dbReference>
<dbReference type="GO" id="GO:0051082">
    <property type="term" value="F:unfolded protein binding"/>
    <property type="evidence" value="ECO:0007669"/>
    <property type="project" value="InterPro"/>
</dbReference>
<evidence type="ECO:0000313" key="4">
    <source>
        <dbReference type="EMBL" id="OBA25223.1"/>
    </source>
</evidence>
<dbReference type="GO" id="GO:0006457">
    <property type="term" value="P:protein folding"/>
    <property type="evidence" value="ECO:0007669"/>
    <property type="project" value="InterPro"/>
</dbReference>
<evidence type="ECO:0000313" key="5">
    <source>
        <dbReference type="Proteomes" id="UP000092321"/>
    </source>
</evidence>
<dbReference type="SUPFAM" id="SSF46579">
    <property type="entry name" value="Prefoldin"/>
    <property type="match status" value="1"/>
</dbReference>
<keyword evidence="3" id="KW-0175">Coiled coil</keyword>
<dbReference type="CDD" id="cd23161">
    <property type="entry name" value="Prefoldin_6"/>
    <property type="match status" value="1"/>
</dbReference>
<dbReference type="OrthoDB" id="3972598at2759"/>
<protein>
    <submittedName>
        <fullName evidence="4">Prefoldin</fullName>
    </submittedName>
</protein>
<dbReference type="AlphaFoldDB" id="A0A1B7T932"/>
<organism evidence="4 5">
    <name type="scientific">Hanseniaspora valbyensis NRRL Y-1626</name>
    <dbReference type="NCBI Taxonomy" id="766949"/>
    <lineage>
        <taxon>Eukaryota</taxon>
        <taxon>Fungi</taxon>
        <taxon>Dikarya</taxon>
        <taxon>Ascomycota</taxon>
        <taxon>Saccharomycotina</taxon>
        <taxon>Saccharomycetes</taxon>
        <taxon>Saccharomycodales</taxon>
        <taxon>Saccharomycodaceae</taxon>
        <taxon>Hanseniaspora</taxon>
    </lineage>
</organism>
<feature type="non-terminal residue" evidence="4">
    <location>
        <position position="1"/>
    </location>
</feature>
<keyword evidence="5" id="KW-1185">Reference proteome</keyword>
<dbReference type="InterPro" id="IPR009053">
    <property type="entry name" value="Prefoldin"/>
</dbReference>
<sequence length="125" mass="14703">IMEEFQKSQDALGNFIQAREKLETQLQENNIVKTELLQLKNKKESDRKVFKLTGGVLLPVEYDEALSNVNKRLDYINNEIKNCEASIKKEEDNLKEIQKKIQKMRQEQMDLLQKIQQQQAQKQPA</sequence>
<dbReference type="GO" id="GO:0016272">
    <property type="term" value="C:prefoldin complex"/>
    <property type="evidence" value="ECO:0007669"/>
    <property type="project" value="InterPro"/>
</dbReference>
<proteinExistence type="inferred from homology"/>
<dbReference type="PANTHER" id="PTHR21431:SF0">
    <property type="entry name" value="PREFOLDIN SUBUNIT 6"/>
    <property type="match status" value="1"/>
</dbReference>
<dbReference type="Pfam" id="PF01920">
    <property type="entry name" value="Prefoldin_2"/>
    <property type="match status" value="1"/>
</dbReference>
<name>A0A1B7T932_9ASCO</name>
<comment type="similarity">
    <text evidence="1">Belongs to the prefoldin subunit beta family.</text>
</comment>
<accession>A0A1B7T932</accession>
<dbReference type="GO" id="GO:0051087">
    <property type="term" value="F:protein-folding chaperone binding"/>
    <property type="evidence" value="ECO:0007669"/>
    <property type="project" value="TreeGrafter"/>
</dbReference>
<feature type="coiled-coil region" evidence="3">
    <location>
        <begin position="73"/>
        <end position="121"/>
    </location>
</feature>
<keyword evidence="2" id="KW-0143">Chaperone</keyword>
<evidence type="ECO:0000256" key="2">
    <source>
        <dbReference type="ARBA" id="ARBA00023186"/>
    </source>
</evidence>
<dbReference type="EMBL" id="LXPE01000184">
    <property type="protein sequence ID" value="OBA25223.1"/>
    <property type="molecule type" value="Genomic_DNA"/>
</dbReference>
<dbReference type="GO" id="GO:0051131">
    <property type="term" value="P:chaperone-mediated protein complex assembly"/>
    <property type="evidence" value="ECO:0007669"/>
    <property type="project" value="TreeGrafter"/>
</dbReference>
<gene>
    <name evidence="4" type="ORF">HANVADRAFT_27379</name>
</gene>
<evidence type="ECO:0000256" key="3">
    <source>
        <dbReference type="SAM" id="Coils"/>
    </source>
</evidence>